<evidence type="ECO:0000256" key="4">
    <source>
        <dbReference type="ARBA" id="ARBA00022827"/>
    </source>
</evidence>
<evidence type="ECO:0000256" key="3">
    <source>
        <dbReference type="ARBA" id="ARBA00022630"/>
    </source>
</evidence>
<dbReference type="InterPro" id="IPR051473">
    <property type="entry name" value="P2Ox-like"/>
</dbReference>
<dbReference type="EMBL" id="JACLHY010000009">
    <property type="protein sequence ID" value="MBC8768560.1"/>
    <property type="molecule type" value="Genomic_DNA"/>
</dbReference>
<sequence length="566" mass="63602">MCVESLKDTYDAIVVGTGISGGWAAKELCEKGLKTLVLERGRMVEHIVDYPTMHLDPWDMENGGETPAEVMAKYPKQSRWGFDETSRHFFNKDEDYDYDEVKRFDWIRGTQVGGRSLIWGKQTYRWSDLDFEANAKEGIGVDWPIRYKDIEPWYGYVEKHVGISGEALGLPQLPDSVFLKPMELNCAEEHLKKGILNSYEDRVLTIGRVAHITEGTKPGSGRGNCQFRNRCKRGCPYGAYFSSNSSTLPMAEATGNMTIRPNSIVFEVMYDKDKKKATGVRIVDADTKEVIEYKAKIIFLCASSMASTAILMQSKSDAFPNGMGNASGELGHNVMDHQLGGGATGKIDGFHDKYYTGRRPNGFYIPRFRNIDSKSAKVDFLRGYGYQGGASRNDYGGIIAEYAYGEELKKSILEPGEWRINLGGFGEVLPYHENHMFLDYEKLDKYGLPTIVFDAEFKENEKLMKKDWIIQAQEMLESAGFKDVEARNRKTYIGGGIHEMGTARMGHDPKTSVLNKYNQLHEVPNVYVTDGACMTSSANQNPSLTYMALTARAANHAVEELKKLNL</sequence>
<comment type="similarity">
    <text evidence="2">Belongs to the GMC oxidoreductase family.</text>
</comment>
<accession>A0ABR7QMY9</accession>
<evidence type="ECO:0000256" key="1">
    <source>
        <dbReference type="ARBA" id="ARBA00001974"/>
    </source>
</evidence>
<protein>
    <submittedName>
        <fullName evidence="8">GMC family oxidoreductase</fullName>
    </submittedName>
</protein>
<reference evidence="8 9" key="1">
    <citation type="submission" date="2020-08" db="EMBL/GenBank/DDBJ databases">
        <title>Arenibacter gaetbuli sp. nov., isolated from a sand dune.</title>
        <authorList>
            <person name="Park S."/>
            <person name="Yoon J.-H."/>
        </authorList>
    </citation>
    <scope>NUCLEOTIDE SEQUENCE [LARGE SCALE GENOMIC DNA]</scope>
    <source>
        <strain evidence="8 9">BSSL-BM3</strain>
    </source>
</reference>
<organism evidence="8 9">
    <name type="scientific">Arenibacter arenosicollis</name>
    <dbReference type="NCBI Taxonomy" id="2762274"/>
    <lineage>
        <taxon>Bacteria</taxon>
        <taxon>Pseudomonadati</taxon>
        <taxon>Bacteroidota</taxon>
        <taxon>Flavobacteriia</taxon>
        <taxon>Flavobacteriales</taxon>
        <taxon>Flavobacteriaceae</taxon>
        <taxon>Arenibacter</taxon>
    </lineage>
</organism>
<dbReference type="Pfam" id="PF05199">
    <property type="entry name" value="GMC_oxred_C"/>
    <property type="match status" value="1"/>
</dbReference>
<dbReference type="SUPFAM" id="SSF51905">
    <property type="entry name" value="FAD/NAD(P)-binding domain"/>
    <property type="match status" value="1"/>
</dbReference>
<dbReference type="Proteomes" id="UP000618952">
    <property type="component" value="Unassembled WGS sequence"/>
</dbReference>
<dbReference type="SUPFAM" id="SSF54373">
    <property type="entry name" value="FAD-linked reductases, C-terminal domain"/>
    <property type="match status" value="1"/>
</dbReference>
<keyword evidence="9" id="KW-1185">Reference proteome</keyword>
<dbReference type="InterPro" id="IPR007867">
    <property type="entry name" value="GMC_OxRtase_C"/>
</dbReference>
<feature type="domain" description="Glucose-methanol-choline oxidoreductase C-terminal" evidence="7">
    <location>
        <begin position="443"/>
        <end position="549"/>
    </location>
</feature>
<keyword evidence="4" id="KW-0274">FAD</keyword>
<dbReference type="InterPro" id="IPR036188">
    <property type="entry name" value="FAD/NAD-bd_sf"/>
</dbReference>
<dbReference type="InterPro" id="IPR000172">
    <property type="entry name" value="GMC_OxRdtase_N"/>
</dbReference>
<evidence type="ECO:0000256" key="2">
    <source>
        <dbReference type="ARBA" id="ARBA00010790"/>
    </source>
</evidence>
<dbReference type="Gene3D" id="3.50.50.60">
    <property type="entry name" value="FAD/NAD(P)-binding domain"/>
    <property type="match status" value="2"/>
</dbReference>
<comment type="caution">
    <text evidence="8">The sequence shown here is derived from an EMBL/GenBank/DDBJ whole genome shotgun (WGS) entry which is preliminary data.</text>
</comment>
<evidence type="ECO:0000256" key="5">
    <source>
        <dbReference type="ARBA" id="ARBA00023002"/>
    </source>
</evidence>
<evidence type="ECO:0000313" key="8">
    <source>
        <dbReference type="EMBL" id="MBC8768560.1"/>
    </source>
</evidence>
<evidence type="ECO:0000259" key="6">
    <source>
        <dbReference type="Pfam" id="PF00732"/>
    </source>
</evidence>
<gene>
    <name evidence="8" type="ORF">H4O18_11200</name>
</gene>
<comment type="cofactor">
    <cofactor evidence="1">
        <name>FAD</name>
        <dbReference type="ChEBI" id="CHEBI:57692"/>
    </cofactor>
</comment>
<proteinExistence type="inferred from homology"/>
<keyword evidence="5" id="KW-0560">Oxidoreductase</keyword>
<name>A0ABR7QMY9_9FLAO</name>
<dbReference type="PANTHER" id="PTHR42784:SF1">
    <property type="entry name" value="PYRANOSE 2-OXIDASE"/>
    <property type="match status" value="1"/>
</dbReference>
<evidence type="ECO:0000259" key="7">
    <source>
        <dbReference type="Pfam" id="PF05199"/>
    </source>
</evidence>
<feature type="domain" description="Glucose-methanol-choline oxidoreductase N-terminal" evidence="6">
    <location>
        <begin position="60"/>
        <end position="337"/>
    </location>
</feature>
<dbReference type="RefSeq" id="WP_187584545.1">
    <property type="nucleotide sequence ID" value="NZ_JACLHY010000009.1"/>
</dbReference>
<evidence type="ECO:0000313" key="9">
    <source>
        <dbReference type="Proteomes" id="UP000618952"/>
    </source>
</evidence>
<dbReference type="PANTHER" id="PTHR42784">
    <property type="entry name" value="PYRANOSE 2-OXIDASE"/>
    <property type="match status" value="1"/>
</dbReference>
<dbReference type="Pfam" id="PF00732">
    <property type="entry name" value="GMC_oxred_N"/>
    <property type="match status" value="1"/>
</dbReference>
<keyword evidence="3" id="KW-0285">Flavoprotein</keyword>